<dbReference type="Gene3D" id="3.30.470.20">
    <property type="entry name" value="ATP-grasp fold, B domain"/>
    <property type="match status" value="1"/>
</dbReference>
<dbReference type="Pfam" id="PF01820">
    <property type="entry name" value="Dala_Dala_lig_N"/>
    <property type="match status" value="1"/>
</dbReference>
<comment type="cofactor">
    <cofactor evidence="1">
        <name>Mn(2+)</name>
        <dbReference type="ChEBI" id="CHEBI:29035"/>
    </cofactor>
</comment>
<evidence type="ECO:0000256" key="16">
    <source>
        <dbReference type="PROSITE-ProRule" id="PRU00409"/>
    </source>
</evidence>
<organism evidence="18 19">
    <name type="scientific">Anaerofilum hominis</name>
    <dbReference type="NCBI Taxonomy" id="2763016"/>
    <lineage>
        <taxon>Bacteria</taxon>
        <taxon>Bacillati</taxon>
        <taxon>Bacillota</taxon>
        <taxon>Clostridia</taxon>
        <taxon>Eubacteriales</taxon>
        <taxon>Oscillospiraceae</taxon>
        <taxon>Anaerofilum</taxon>
    </lineage>
</organism>
<evidence type="ECO:0000256" key="12">
    <source>
        <dbReference type="HAMAP-Rule" id="MF_00047"/>
    </source>
</evidence>
<keyword evidence="5 14" id="KW-0547">Nucleotide-binding</keyword>
<feature type="binding site" evidence="15">
    <location>
        <position position="301"/>
    </location>
    <ligand>
        <name>Mg(2+)</name>
        <dbReference type="ChEBI" id="CHEBI:18420"/>
        <label>1</label>
    </ligand>
</feature>
<comment type="cofactor">
    <cofactor evidence="15">
        <name>Mg(2+)</name>
        <dbReference type="ChEBI" id="CHEBI:18420"/>
    </cofactor>
    <cofactor evidence="15">
        <name>Mn(2+)</name>
        <dbReference type="ChEBI" id="CHEBI:29035"/>
    </cofactor>
    <text evidence="15">Binds 2 magnesium or manganese ions per subunit.</text>
</comment>
<comment type="subcellular location">
    <subcellularLocation>
        <location evidence="12">Cytoplasm</location>
    </subcellularLocation>
</comment>
<sequence length="359" mass="38940">MAKQKICVLFGGVSSEHEVSLMSAASVIRNIPADRYEVIPVGITKKGRWLYYPGPVANLADGSWEQYPDCVPAFISPDATDRGIVKCVDGAFTLQKVDAVFPVLHGKGGEDGTVQGLLELAGIPYVGCGVLSSALCMDKAAANLVMDAAGIDRCEWDYMTRAELPGFDAVADRLERRLGWPIFVKPANAGSSVGISKAHDRRELLDAVHLALAHDTRIVFERFVTGQEVECAVMGNDGPQGTLPGEILASQEFYTYDDKYLAGTSRVVIPAQLAPEKLEEVRVTAVRAYRTLCCTGLARVDFFVEAGTGRVLLNEINTMPGFTDISMYPKLMLHAGMTYGGLLDRLIQLAFERKETANG</sequence>
<evidence type="ECO:0000313" key="19">
    <source>
        <dbReference type="Proteomes" id="UP000659630"/>
    </source>
</evidence>
<dbReference type="EMBL" id="JACONZ010000003">
    <property type="protein sequence ID" value="MBC5581838.1"/>
    <property type="molecule type" value="Genomic_DNA"/>
</dbReference>
<feature type="binding site" evidence="15">
    <location>
        <position position="315"/>
    </location>
    <ligand>
        <name>Mg(2+)</name>
        <dbReference type="ChEBI" id="CHEBI:18420"/>
        <label>1</label>
    </ligand>
</feature>
<dbReference type="InterPro" id="IPR013815">
    <property type="entry name" value="ATP_grasp_subdomain_1"/>
</dbReference>
<dbReference type="Proteomes" id="UP000659630">
    <property type="component" value="Unassembled WGS sequence"/>
</dbReference>
<dbReference type="FunFam" id="3.30.470.20:FF:000008">
    <property type="entry name" value="D-alanine--D-alanine ligase"/>
    <property type="match status" value="1"/>
</dbReference>
<evidence type="ECO:0000256" key="1">
    <source>
        <dbReference type="ARBA" id="ARBA00001936"/>
    </source>
</evidence>
<feature type="active site" evidence="13">
    <location>
        <position position="326"/>
    </location>
</feature>
<dbReference type="InterPro" id="IPR011761">
    <property type="entry name" value="ATP-grasp"/>
</dbReference>
<dbReference type="HAMAP" id="MF_00047">
    <property type="entry name" value="Dala_Dala_lig"/>
    <property type="match status" value="1"/>
</dbReference>
<dbReference type="PIRSF" id="PIRSF039102">
    <property type="entry name" value="Ddl/VanB"/>
    <property type="match status" value="1"/>
</dbReference>
<keyword evidence="19" id="KW-1185">Reference proteome</keyword>
<comment type="catalytic activity">
    <reaction evidence="12">
        <text>2 D-alanine + ATP = D-alanyl-D-alanine + ADP + phosphate + H(+)</text>
        <dbReference type="Rhea" id="RHEA:11224"/>
        <dbReference type="ChEBI" id="CHEBI:15378"/>
        <dbReference type="ChEBI" id="CHEBI:30616"/>
        <dbReference type="ChEBI" id="CHEBI:43474"/>
        <dbReference type="ChEBI" id="CHEBI:57416"/>
        <dbReference type="ChEBI" id="CHEBI:57822"/>
        <dbReference type="ChEBI" id="CHEBI:456216"/>
        <dbReference type="EC" id="6.3.2.4"/>
    </reaction>
</comment>
<dbReference type="GO" id="GO:0009252">
    <property type="term" value="P:peptidoglycan biosynthetic process"/>
    <property type="evidence" value="ECO:0007669"/>
    <property type="project" value="UniProtKB-UniRule"/>
</dbReference>
<feature type="binding site" evidence="15">
    <location>
        <position position="317"/>
    </location>
    <ligand>
        <name>Mg(2+)</name>
        <dbReference type="ChEBI" id="CHEBI:18420"/>
        <label>2</label>
    </ligand>
</feature>
<comment type="caution">
    <text evidence="18">The sequence shown here is derived from an EMBL/GenBank/DDBJ whole genome shotgun (WGS) entry which is preliminary data.</text>
</comment>
<keyword evidence="11 12" id="KW-0961">Cell wall biogenesis/degradation</keyword>
<dbReference type="SUPFAM" id="SSF52440">
    <property type="entry name" value="PreATP-grasp domain"/>
    <property type="match status" value="1"/>
</dbReference>
<protein>
    <recommendedName>
        <fullName evidence="12">D-alanine--D-alanine ligase</fullName>
        <ecNumber evidence="12">6.3.2.4</ecNumber>
    </recommendedName>
    <alternativeName>
        <fullName evidence="12">D-Ala-D-Ala ligase</fullName>
    </alternativeName>
    <alternativeName>
        <fullName evidence="12">D-alanylalanine synthetase</fullName>
    </alternativeName>
</protein>
<feature type="binding site" evidence="14">
    <location>
        <begin position="183"/>
        <end position="185"/>
    </location>
    <ligand>
        <name>ATP</name>
        <dbReference type="ChEBI" id="CHEBI:30616"/>
    </ligand>
</feature>
<evidence type="ECO:0000256" key="15">
    <source>
        <dbReference type="PIRSR" id="PIRSR039102-3"/>
    </source>
</evidence>
<comment type="similarity">
    <text evidence="2 12">Belongs to the D-alanine--D-alanine ligase family.</text>
</comment>
<dbReference type="GO" id="GO:0005829">
    <property type="term" value="C:cytosol"/>
    <property type="evidence" value="ECO:0007669"/>
    <property type="project" value="TreeGrafter"/>
</dbReference>
<dbReference type="GO" id="GO:0008360">
    <property type="term" value="P:regulation of cell shape"/>
    <property type="evidence" value="ECO:0007669"/>
    <property type="project" value="UniProtKB-KW"/>
</dbReference>
<keyword evidence="6 16" id="KW-0067">ATP-binding</keyword>
<evidence type="ECO:0000256" key="9">
    <source>
        <dbReference type="ARBA" id="ARBA00022984"/>
    </source>
</evidence>
<evidence type="ECO:0000256" key="6">
    <source>
        <dbReference type="ARBA" id="ARBA00022840"/>
    </source>
</evidence>
<evidence type="ECO:0000256" key="11">
    <source>
        <dbReference type="ARBA" id="ARBA00023316"/>
    </source>
</evidence>
<dbReference type="GO" id="GO:0005524">
    <property type="term" value="F:ATP binding"/>
    <property type="evidence" value="ECO:0007669"/>
    <property type="project" value="UniProtKB-UniRule"/>
</dbReference>
<reference evidence="18" key="1">
    <citation type="submission" date="2020-08" db="EMBL/GenBank/DDBJ databases">
        <title>Genome public.</title>
        <authorList>
            <person name="Liu C."/>
            <person name="Sun Q."/>
        </authorList>
    </citation>
    <scope>NUCLEOTIDE SEQUENCE</scope>
    <source>
        <strain evidence="18">BX8</strain>
    </source>
</reference>
<evidence type="ECO:0000256" key="14">
    <source>
        <dbReference type="PIRSR" id="PIRSR039102-2"/>
    </source>
</evidence>
<dbReference type="GO" id="GO:0046872">
    <property type="term" value="F:metal ion binding"/>
    <property type="evidence" value="ECO:0007669"/>
    <property type="project" value="UniProtKB-KW"/>
</dbReference>
<comment type="function">
    <text evidence="12">Cell wall formation.</text>
</comment>
<dbReference type="InterPro" id="IPR011127">
    <property type="entry name" value="Dala_Dala_lig_N"/>
</dbReference>
<keyword evidence="9 12" id="KW-0573">Peptidoglycan synthesis</keyword>
<feature type="binding site" evidence="14">
    <location>
        <begin position="221"/>
        <end position="228"/>
    </location>
    <ligand>
        <name>ATP</name>
        <dbReference type="ChEBI" id="CHEBI:30616"/>
    </ligand>
</feature>
<dbReference type="GO" id="GO:0071555">
    <property type="term" value="P:cell wall organization"/>
    <property type="evidence" value="ECO:0007669"/>
    <property type="project" value="UniProtKB-KW"/>
</dbReference>
<dbReference type="NCBIfam" id="TIGR01205">
    <property type="entry name" value="D_ala_D_alaTIGR"/>
    <property type="match status" value="1"/>
</dbReference>
<evidence type="ECO:0000256" key="8">
    <source>
        <dbReference type="ARBA" id="ARBA00022960"/>
    </source>
</evidence>
<dbReference type="AlphaFoldDB" id="A0A923I7Q6"/>
<dbReference type="PROSITE" id="PS50975">
    <property type="entry name" value="ATP_GRASP"/>
    <property type="match status" value="1"/>
</dbReference>
<keyword evidence="12" id="KW-0963">Cytoplasm</keyword>
<feature type="active site" evidence="13">
    <location>
        <position position="191"/>
    </location>
</feature>
<evidence type="ECO:0000256" key="7">
    <source>
        <dbReference type="ARBA" id="ARBA00022842"/>
    </source>
</evidence>
<keyword evidence="4 15" id="KW-0479">Metal-binding</keyword>
<dbReference type="GO" id="GO:0008716">
    <property type="term" value="F:D-alanine-D-alanine ligase activity"/>
    <property type="evidence" value="ECO:0007669"/>
    <property type="project" value="UniProtKB-UniRule"/>
</dbReference>
<feature type="binding site" evidence="15">
    <location>
        <position position="315"/>
    </location>
    <ligand>
        <name>Mg(2+)</name>
        <dbReference type="ChEBI" id="CHEBI:18420"/>
        <label>2</label>
    </ligand>
</feature>
<dbReference type="InterPro" id="IPR000291">
    <property type="entry name" value="D-Ala_lig_Van_CS"/>
</dbReference>
<evidence type="ECO:0000256" key="5">
    <source>
        <dbReference type="ARBA" id="ARBA00022741"/>
    </source>
</evidence>
<feature type="binding site" evidence="14">
    <location>
        <begin position="191"/>
        <end position="192"/>
    </location>
    <ligand>
        <name>ATP</name>
        <dbReference type="ChEBI" id="CHEBI:30616"/>
    </ligand>
</feature>
<proteinExistence type="inferred from homology"/>
<gene>
    <name evidence="12" type="primary">ddl</name>
    <name evidence="18" type="ORF">H8S23_09990</name>
</gene>
<dbReference type="RefSeq" id="WP_186888197.1">
    <property type="nucleotide sequence ID" value="NZ_JACONZ010000003.1"/>
</dbReference>
<dbReference type="PANTHER" id="PTHR23132:SF25">
    <property type="entry name" value="D-ALANINE--D-ALANINE LIGASE A"/>
    <property type="match status" value="1"/>
</dbReference>
<dbReference type="NCBIfam" id="NF002378">
    <property type="entry name" value="PRK01372.1"/>
    <property type="match status" value="1"/>
</dbReference>
<dbReference type="Gene3D" id="3.40.50.20">
    <property type="match status" value="1"/>
</dbReference>
<dbReference type="Pfam" id="PF07478">
    <property type="entry name" value="Dala_Dala_lig_C"/>
    <property type="match status" value="1"/>
</dbReference>
<feature type="binding site" evidence="14">
    <location>
        <begin position="314"/>
        <end position="315"/>
    </location>
    <ligand>
        <name>ATP</name>
        <dbReference type="ChEBI" id="CHEBI:30616"/>
    </ligand>
</feature>
<evidence type="ECO:0000259" key="17">
    <source>
        <dbReference type="PROSITE" id="PS50975"/>
    </source>
</evidence>
<feature type="active site" evidence="13">
    <location>
        <position position="16"/>
    </location>
</feature>
<dbReference type="Gene3D" id="3.30.1490.20">
    <property type="entry name" value="ATP-grasp fold, A domain"/>
    <property type="match status" value="1"/>
</dbReference>
<dbReference type="NCBIfam" id="NF002528">
    <property type="entry name" value="PRK01966.1-4"/>
    <property type="match status" value="1"/>
</dbReference>
<keyword evidence="10 15" id="KW-0464">Manganese</keyword>
<dbReference type="PROSITE" id="PS00843">
    <property type="entry name" value="DALA_DALA_LIGASE_1"/>
    <property type="match status" value="1"/>
</dbReference>
<name>A0A923I7Q6_9FIRM</name>
<evidence type="ECO:0000256" key="2">
    <source>
        <dbReference type="ARBA" id="ARBA00010871"/>
    </source>
</evidence>
<keyword evidence="8 12" id="KW-0133">Cell shape</keyword>
<dbReference type="PROSITE" id="PS00844">
    <property type="entry name" value="DALA_DALA_LIGASE_2"/>
    <property type="match status" value="1"/>
</dbReference>
<evidence type="ECO:0000256" key="4">
    <source>
        <dbReference type="ARBA" id="ARBA00022723"/>
    </source>
</evidence>
<evidence type="ECO:0000313" key="18">
    <source>
        <dbReference type="EMBL" id="MBC5581838.1"/>
    </source>
</evidence>
<feature type="domain" description="ATP-grasp" evidence="17">
    <location>
        <begin position="143"/>
        <end position="348"/>
    </location>
</feature>
<feature type="binding site" evidence="14">
    <location>
        <position position="139"/>
    </location>
    <ligand>
        <name>ATP</name>
        <dbReference type="ChEBI" id="CHEBI:30616"/>
    </ligand>
</feature>
<dbReference type="PANTHER" id="PTHR23132">
    <property type="entry name" value="D-ALANINE--D-ALANINE LIGASE"/>
    <property type="match status" value="1"/>
</dbReference>
<accession>A0A923I7Q6</accession>
<dbReference type="InterPro" id="IPR005905">
    <property type="entry name" value="D_ala_D_ala"/>
</dbReference>
<keyword evidence="3 12" id="KW-0436">Ligase</keyword>
<keyword evidence="7 15" id="KW-0460">Magnesium</keyword>
<evidence type="ECO:0000256" key="13">
    <source>
        <dbReference type="PIRSR" id="PIRSR039102-1"/>
    </source>
</evidence>
<evidence type="ECO:0000256" key="10">
    <source>
        <dbReference type="ARBA" id="ARBA00023211"/>
    </source>
</evidence>
<dbReference type="InterPro" id="IPR011095">
    <property type="entry name" value="Dala_Dala_lig_C"/>
</dbReference>
<dbReference type="InterPro" id="IPR016185">
    <property type="entry name" value="PreATP-grasp_dom_sf"/>
</dbReference>
<comment type="pathway">
    <text evidence="12">Cell wall biogenesis; peptidoglycan biosynthesis.</text>
</comment>
<dbReference type="EC" id="6.3.2.4" evidence="12"/>
<dbReference type="SUPFAM" id="SSF56059">
    <property type="entry name" value="Glutathione synthetase ATP-binding domain-like"/>
    <property type="match status" value="1"/>
</dbReference>
<evidence type="ECO:0000256" key="3">
    <source>
        <dbReference type="ARBA" id="ARBA00022598"/>
    </source>
</evidence>